<keyword evidence="2" id="KW-0472">Membrane</keyword>
<evidence type="ECO:0000313" key="3">
    <source>
        <dbReference type="EMBL" id="MBU3803317.1"/>
    </source>
</evidence>
<evidence type="ECO:0000313" key="4">
    <source>
        <dbReference type="Proteomes" id="UP000824229"/>
    </source>
</evidence>
<name>A0A9E2KAR5_9FIRM</name>
<sequence>MAEQGKNKYNYQYESTARAYIEPLEPLKVPTPSETKRKTKVAPKKKADLVFGMQMTVCGVILFVCSMLYINSYATLRTKQSELNDLKNEKIAVANAITKVEADITKKLDLEYIKQKAIDELGMRKPLAHQIVYIQLPEKSYTSYN</sequence>
<keyword evidence="2" id="KW-0812">Transmembrane</keyword>
<comment type="caution">
    <text evidence="3">The sequence shown here is derived from an EMBL/GenBank/DDBJ whole genome shotgun (WGS) entry which is preliminary data.</text>
</comment>
<evidence type="ECO:0000256" key="2">
    <source>
        <dbReference type="SAM" id="Phobius"/>
    </source>
</evidence>
<evidence type="ECO:0000256" key="1">
    <source>
        <dbReference type="SAM" id="Coils"/>
    </source>
</evidence>
<feature type="transmembrane region" description="Helical" evidence="2">
    <location>
        <begin position="49"/>
        <end position="70"/>
    </location>
</feature>
<proteinExistence type="predicted"/>
<keyword evidence="2" id="KW-1133">Transmembrane helix</keyword>
<organism evidence="3 4">
    <name type="scientific">Candidatus Cellulosilyticum pullistercoris</name>
    <dbReference type="NCBI Taxonomy" id="2838521"/>
    <lineage>
        <taxon>Bacteria</taxon>
        <taxon>Bacillati</taxon>
        <taxon>Bacillota</taxon>
        <taxon>Clostridia</taxon>
        <taxon>Lachnospirales</taxon>
        <taxon>Cellulosilyticaceae</taxon>
        <taxon>Cellulosilyticum</taxon>
    </lineage>
</organism>
<gene>
    <name evidence="3" type="ORF">H9872_00970</name>
</gene>
<reference evidence="3" key="2">
    <citation type="submission" date="2021-04" db="EMBL/GenBank/DDBJ databases">
        <authorList>
            <person name="Gilroy R."/>
        </authorList>
    </citation>
    <scope>NUCLEOTIDE SEQUENCE</scope>
    <source>
        <strain evidence="3">B5-657</strain>
    </source>
</reference>
<protein>
    <recommendedName>
        <fullName evidence="5">Cell division protein FtsL</fullName>
    </recommendedName>
</protein>
<dbReference type="EMBL" id="JAHLFQ010000019">
    <property type="protein sequence ID" value="MBU3803317.1"/>
    <property type="molecule type" value="Genomic_DNA"/>
</dbReference>
<evidence type="ECO:0008006" key="5">
    <source>
        <dbReference type="Google" id="ProtNLM"/>
    </source>
</evidence>
<dbReference type="AlphaFoldDB" id="A0A9E2KAR5"/>
<reference evidence="3" key="1">
    <citation type="journal article" date="2021" name="PeerJ">
        <title>Extensive microbial diversity within the chicken gut microbiome revealed by metagenomics and culture.</title>
        <authorList>
            <person name="Gilroy R."/>
            <person name="Ravi A."/>
            <person name="Getino M."/>
            <person name="Pursley I."/>
            <person name="Horton D.L."/>
            <person name="Alikhan N.F."/>
            <person name="Baker D."/>
            <person name="Gharbi K."/>
            <person name="Hall N."/>
            <person name="Watson M."/>
            <person name="Adriaenssens E.M."/>
            <person name="Foster-Nyarko E."/>
            <person name="Jarju S."/>
            <person name="Secka A."/>
            <person name="Antonio M."/>
            <person name="Oren A."/>
            <person name="Chaudhuri R.R."/>
            <person name="La Ragione R."/>
            <person name="Hildebrand F."/>
            <person name="Pallen M.J."/>
        </authorList>
    </citation>
    <scope>NUCLEOTIDE SEQUENCE</scope>
    <source>
        <strain evidence="3">B5-657</strain>
    </source>
</reference>
<dbReference type="Proteomes" id="UP000824229">
    <property type="component" value="Unassembled WGS sequence"/>
</dbReference>
<feature type="coiled-coil region" evidence="1">
    <location>
        <begin position="76"/>
        <end position="103"/>
    </location>
</feature>
<keyword evidence="1" id="KW-0175">Coiled coil</keyword>
<accession>A0A9E2KAR5</accession>